<evidence type="ECO:0000256" key="8">
    <source>
        <dbReference type="ARBA" id="ARBA00023027"/>
    </source>
</evidence>
<evidence type="ECO:0000313" key="11">
    <source>
        <dbReference type="EMBL" id="CAE7032569.1"/>
    </source>
</evidence>
<accession>A0A6S6W0M6</accession>
<dbReference type="InterPro" id="IPR015955">
    <property type="entry name" value="Lactate_DH/Glyco_Ohase_4_C"/>
</dbReference>
<keyword evidence="7" id="KW-0560">Oxidoreductase</keyword>
<dbReference type="Gene3D" id="3.90.110.10">
    <property type="entry name" value="Lactate dehydrogenase/glycoside hydrolase, family 4, C-terminal"/>
    <property type="match status" value="1"/>
</dbReference>
<evidence type="ECO:0000256" key="7">
    <source>
        <dbReference type="ARBA" id="ARBA00023002"/>
    </source>
</evidence>
<sequence length="627" mass="67913">MSDNNSPPQPSSPSFTWLLNHAQPAGNNHPAPTVSYSTGFFENILNPAGLDHGRYSPFASPFPPPDMPPTTRSRPQPGRLSNGYVNLCDDSPPQRRKRESPTPGPSAKRHKREDGTAKDAKQDEKREQVESIDLTETNTTVQEVLQKQRQDAVKAQVKPEETVTTFNTFNCVICMDNPTDLTATACGHLFCHTCLMEALIAGENRTGPHEIKRSQCPVCRKNISRTKATDVIPLMLMKGLATQPRKKRTAAPVVETATKVSPPRRSHGPNLERPHDVREGFPMIPGSCREGYEGRERPPRHSTTPQDISLIQPHTPSSMPQDPKLTSQIAILGAGDVGATIAYSLIMNPAAGDILMVDPKVEVRDAQVQDLSDATFHGNTSTRVRAGTHKEAGQCDIVVITAGAKQKKGESRTDLIGRNKAILESAISDMKPFRPDTVLLIVANPVDVLTFFAQKFSGLPKHKVIGSGTFLDSARLRGILASKAEVAASSIEAYVLGEHGESQFVAWSLASIGGVALEKAMPSDIKAIDKEAIEEETRNKATSIIQNKGATNYGIGGVAASICKSVLFDEKIIRPVSCWQEGLGVCLSVPVVLGRKGVVRAMEMELSEGEKGKLEKSAKALREVIDA</sequence>
<dbReference type="PROSITE" id="PS00518">
    <property type="entry name" value="ZF_RING_1"/>
    <property type="match status" value="1"/>
</dbReference>
<dbReference type="PANTHER" id="PTHR43128:SF16">
    <property type="entry name" value="L-LACTATE DEHYDROGENASE"/>
    <property type="match status" value="1"/>
</dbReference>
<evidence type="ECO:0000256" key="10">
    <source>
        <dbReference type="SAM" id="MobiDB-lite"/>
    </source>
</evidence>
<feature type="compositionally biased region" description="Basic and acidic residues" evidence="10">
    <location>
        <begin position="270"/>
        <end position="279"/>
    </location>
</feature>
<dbReference type="AlphaFoldDB" id="A0A6S6W0M6"/>
<feature type="compositionally biased region" description="Basic and acidic residues" evidence="10">
    <location>
        <begin position="112"/>
        <end position="129"/>
    </location>
</feature>
<dbReference type="PRINTS" id="PR00086">
    <property type="entry name" value="LLDHDRGNASE"/>
</dbReference>
<proteinExistence type="inferred from homology"/>
<evidence type="ECO:0000313" key="12">
    <source>
        <dbReference type="Proteomes" id="UP000472372"/>
    </source>
</evidence>
<dbReference type="Gene3D" id="3.40.50.720">
    <property type="entry name" value="NAD(P)-binding Rossmann-like Domain"/>
    <property type="match status" value="1"/>
</dbReference>
<evidence type="ECO:0000256" key="1">
    <source>
        <dbReference type="ARBA" id="ARBA00004843"/>
    </source>
</evidence>
<feature type="region of interest" description="Disordered" evidence="10">
    <location>
        <begin position="1"/>
        <end position="135"/>
    </location>
</feature>
<dbReference type="EC" id="1.1.1.27" evidence="3"/>
<protein>
    <recommendedName>
        <fullName evidence="3">L-lactate dehydrogenase</fullName>
        <ecNumber evidence="3">1.1.1.27</ecNumber>
    </recommendedName>
</protein>
<dbReference type="EMBL" id="HG992980">
    <property type="protein sequence ID" value="CAE7032569.1"/>
    <property type="molecule type" value="Genomic_DNA"/>
</dbReference>
<dbReference type="Proteomes" id="UP000472372">
    <property type="component" value="Chromosome 4"/>
</dbReference>
<dbReference type="Pfam" id="PF13920">
    <property type="entry name" value="zf-C3HC4_3"/>
    <property type="match status" value="1"/>
</dbReference>
<feature type="compositionally biased region" description="Polar residues" evidence="10">
    <location>
        <begin position="301"/>
        <end position="323"/>
    </location>
</feature>
<dbReference type="SUPFAM" id="SSF56327">
    <property type="entry name" value="LDH C-terminal domain-like"/>
    <property type="match status" value="1"/>
</dbReference>
<evidence type="ECO:0000256" key="4">
    <source>
        <dbReference type="ARBA" id="ARBA00022723"/>
    </source>
</evidence>
<dbReference type="SMART" id="SM00184">
    <property type="entry name" value="RING"/>
    <property type="match status" value="1"/>
</dbReference>
<feature type="region of interest" description="Disordered" evidence="10">
    <location>
        <begin position="242"/>
        <end position="323"/>
    </location>
</feature>
<dbReference type="InterPro" id="IPR011304">
    <property type="entry name" value="L-lactate_DH"/>
</dbReference>
<comment type="pathway">
    <text evidence="1">Fermentation; pyruvate fermentation to lactate; (S)-lactate from pyruvate: step 1/1.</text>
</comment>
<dbReference type="SUPFAM" id="SSF51735">
    <property type="entry name" value="NAD(P)-binding Rossmann-fold domains"/>
    <property type="match status" value="1"/>
</dbReference>
<dbReference type="GO" id="GO:0004459">
    <property type="term" value="F:L-lactate dehydrogenase (NAD+) activity"/>
    <property type="evidence" value="ECO:0007669"/>
    <property type="project" value="UniProtKB-EC"/>
</dbReference>
<dbReference type="GO" id="GO:0008270">
    <property type="term" value="F:zinc ion binding"/>
    <property type="evidence" value="ECO:0007669"/>
    <property type="project" value="UniProtKB-KW"/>
</dbReference>
<keyword evidence="6" id="KW-0862">Zinc</keyword>
<organism evidence="11 12">
    <name type="scientific">Pyrenophora teres f. teres</name>
    <dbReference type="NCBI Taxonomy" id="97479"/>
    <lineage>
        <taxon>Eukaryota</taxon>
        <taxon>Fungi</taxon>
        <taxon>Dikarya</taxon>
        <taxon>Ascomycota</taxon>
        <taxon>Pezizomycotina</taxon>
        <taxon>Dothideomycetes</taxon>
        <taxon>Pleosporomycetidae</taxon>
        <taxon>Pleosporales</taxon>
        <taxon>Pleosporineae</taxon>
        <taxon>Pleosporaceae</taxon>
        <taxon>Pyrenophora</taxon>
    </lineage>
</organism>
<dbReference type="GO" id="GO:0005737">
    <property type="term" value="C:cytoplasm"/>
    <property type="evidence" value="ECO:0007669"/>
    <property type="project" value="InterPro"/>
</dbReference>
<evidence type="ECO:0000256" key="2">
    <source>
        <dbReference type="ARBA" id="ARBA00006054"/>
    </source>
</evidence>
<keyword evidence="8" id="KW-0520">NAD</keyword>
<dbReference type="GO" id="GO:0006089">
    <property type="term" value="P:lactate metabolic process"/>
    <property type="evidence" value="ECO:0007669"/>
    <property type="project" value="TreeGrafter"/>
</dbReference>
<dbReference type="InterPro" id="IPR036291">
    <property type="entry name" value="NAD(P)-bd_dom_sf"/>
</dbReference>
<evidence type="ECO:0000256" key="3">
    <source>
        <dbReference type="ARBA" id="ARBA00012967"/>
    </source>
</evidence>
<dbReference type="PROSITE" id="PS50089">
    <property type="entry name" value="ZF_RING_2"/>
    <property type="match status" value="1"/>
</dbReference>
<comment type="similarity">
    <text evidence="2">Belongs to the LDH/MDH superfamily. LDH family.</text>
</comment>
<reference evidence="11" key="1">
    <citation type="submission" date="2021-02" db="EMBL/GenBank/DDBJ databases">
        <authorList>
            <person name="Syme A R."/>
            <person name="Syme A R."/>
            <person name="Moolhuijzen P."/>
        </authorList>
    </citation>
    <scope>NUCLEOTIDE SEQUENCE</scope>
    <source>
        <strain evidence="11">W1-1</strain>
    </source>
</reference>
<dbReference type="InterPro" id="IPR001557">
    <property type="entry name" value="L-lactate/malate_DH"/>
</dbReference>
<dbReference type="Gene3D" id="3.30.40.10">
    <property type="entry name" value="Zinc/RING finger domain, C3HC4 (zinc finger)"/>
    <property type="match status" value="1"/>
</dbReference>
<keyword evidence="5" id="KW-0863">Zinc-finger</keyword>
<evidence type="ECO:0000256" key="9">
    <source>
        <dbReference type="ARBA" id="ARBA00049258"/>
    </source>
</evidence>
<dbReference type="SUPFAM" id="SSF57850">
    <property type="entry name" value="RING/U-box"/>
    <property type="match status" value="1"/>
</dbReference>
<dbReference type="InterPro" id="IPR022383">
    <property type="entry name" value="Lactate/malate_DH_C"/>
</dbReference>
<feature type="compositionally biased region" description="Basic and acidic residues" evidence="10">
    <location>
        <begin position="290"/>
        <end position="299"/>
    </location>
</feature>
<dbReference type="Pfam" id="PF00056">
    <property type="entry name" value="Ldh_1_N"/>
    <property type="match status" value="1"/>
</dbReference>
<dbReference type="UniPathway" id="UPA00554">
    <property type="reaction ID" value="UER00611"/>
</dbReference>
<comment type="catalytic activity">
    <reaction evidence="9">
        <text>(S)-lactate + NAD(+) = pyruvate + NADH + H(+)</text>
        <dbReference type="Rhea" id="RHEA:23444"/>
        <dbReference type="ChEBI" id="CHEBI:15361"/>
        <dbReference type="ChEBI" id="CHEBI:15378"/>
        <dbReference type="ChEBI" id="CHEBI:16651"/>
        <dbReference type="ChEBI" id="CHEBI:57540"/>
        <dbReference type="ChEBI" id="CHEBI:57945"/>
        <dbReference type="EC" id="1.1.1.27"/>
    </reaction>
</comment>
<dbReference type="InterPro" id="IPR001236">
    <property type="entry name" value="Lactate/malate_DH_N"/>
</dbReference>
<keyword evidence="4" id="KW-0479">Metal-binding</keyword>
<name>A0A6S6W0M6_9PLEO</name>
<dbReference type="Pfam" id="PF02866">
    <property type="entry name" value="Ldh_1_C"/>
    <property type="match status" value="1"/>
</dbReference>
<dbReference type="CDD" id="cd00300">
    <property type="entry name" value="LDH_like"/>
    <property type="match status" value="1"/>
</dbReference>
<dbReference type="InterPro" id="IPR013083">
    <property type="entry name" value="Znf_RING/FYVE/PHD"/>
</dbReference>
<dbReference type="InterPro" id="IPR017907">
    <property type="entry name" value="Znf_RING_CS"/>
</dbReference>
<dbReference type="PANTHER" id="PTHR43128">
    <property type="entry name" value="L-2-HYDROXYCARBOXYLATE DEHYDROGENASE (NAD(P)(+))"/>
    <property type="match status" value="1"/>
</dbReference>
<evidence type="ECO:0000256" key="6">
    <source>
        <dbReference type="ARBA" id="ARBA00022833"/>
    </source>
</evidence>
<dbReference type="InterPro" id="IPR001841">
    <property type="entry name" value="Znf_RING"/>
</dbReference>
<dbReference type="NCBIfam" id="TIGR01771">
    <property type="entry name" value="L-LDH-NAD"/>
    <property type="match status" value="1"/>
</dbReference>
<gene>
    <name evidence="11" type="ORF">PTTW11_05022</name>
</gene>
<evidence type="ECO:0000256" key="5">
    <source>
        <dbReference type="ARBA" id="ARBA00022771"/>
    </source>
</evidence>